<feature type="region of interest" description="Disordered" evidence="1">
    <location>
        <begin position="274"/>
        <end position="297"/>
    </location>
</feature>
<dbReference type="GO" id="GO:0042276">
    <property type="term" value="P:error-prone translesion synthesis"/>
    <property type="evidence" value="ECO:0007669"/>
    <property type="project" value="TreeGrafter"/>
</dbReference>
<accession>A0A1Y2B0B5</accession>
<dbReference type="OrthoDB" id="427711at2759"/>
<feature type="region of interest" description="Disordered" evidence="1">
    <location>
        <begin position="73"/>
        <end position="97"/>
    </location>
</feature>
<dbReference type="GO" id="GO:0017125">
    <property type="term" value="F:deoxycytidyl transferase activity"/>
    <property type="evidence" value="ECO:0007669"/>
    <property type="project" value="TreeGrafter"/>
</dbReference>
<keyword evidence="4" id="KW-1185">Reference proteome</keyword>
<dbReference type="Proteomes" id="UP000193986">
    <property type="component" value="Unassembled WGS sequence"/>
</dbReference>
<dbReference type="PROSITE" id="PS50172">
    <property type="entry name" value="BRCT"/>
    <property type="match status" value="1"/>
</dbReference>
<dbReference type="InParanoid" id="A0A1Y2B0B5"/>
<evidence type="ECO:0000256" key="1">
    <source>
        <dbReference type="SAM" id="MobiDB-lite"/>
    </source>
</evidence>
<reference evidence="3 4" key="1">
    <citation type="submission" date="2016-07" db="EMBL/GenBank/DDBJ databases">
        <title>Pervasive Adenine N6-methylation of Active Genes in Fungi.</title>
        <authorList>
            <consortium name="DOE Joint Genome Institute"/>
            <person name="Mondo S.J."/>
            <person name="Dannebaum R.O."/>
            <person name="Kuo R.C."/>
            <person name="Labutti K."/>
            <person name="Haridas S."/>
            <person name="Kuo A."/>
            <person name="Salamov A."/>
            <person name="Ahrendt S.R."/>
            <person name="Lipzen A."/>
            <person name="Sullivan W."/>
            <person name="Andreopoulos W.B."/>
            <person name="Clum A."/>
            <person name="Lindquist E."/>
            <person name="Daum C."/>
            <person name="Ramamoorthy G.K."/>
            <person name="Gryganskyi A."/>
            <person name="Culley D."/>
            <person name="Magnuson J.K."/>
            <person name="James T.Y."/>
            <person name="O'Malley M.A."/>
            <person name="Stajich J.E."/>
            <person name="Spatafora J.W."/>
            <person name="Visel A."/>
            <person name="Grigoriev I.V."/>
        </authorList>
    </citation>
    <scope>NUCLEOTIDE SEQUENCE [LARGE SCALE GENOMIC DNA]</scope>
    <source>
        <strain evidence="3 4">68-887.2</strain>
    </source>
</reference>
<dbReference type="PANTHER" id="PTHR45990:SF1">
    <property type="entry name" value="DNA REPAIR PROTEIN REV1"/>
    <property type="match status" value="1"/>
</dbReference>
<dbReference type="AlphaFoldDB" id="A0A1Y2B0B5"/>
<dbReference type="InterPro" id="IPR036420">
    <property type="entry name" value="BRCT_dom_sf"/>
</dbReference>
<dbReference type="GO" id="GO:0005634">
    <property type="term" value="C:nucleus"/>
    <property type="evidence" value="ECO:0007669"/>
    <property type="project" value="TreeGrafter"/>
</dbReference>
<comment type="caution">
    <text evidence="3">The sequence shown here is derived from an EMBL/GenBank/DDBJ whole genome shotgun (WGS) entry which is preliminary data.</text>
</comment>
<dbReference type="SUPFAM" id="SSF52113">
    <property type="entry name" value="BRCT domain"/>
    <property type="match status" value="1"/>
</dbReference>
<dbReference type="GO" id="GO:0070987">
    <property type="term" value="P:error-free translesion synthesis"/>
    <property type="evidence" value="ECO:0007669"/>
    <property type="project" value="TreeGrafter"/>
</dbReference>
<evidence type="ECO:0000259" key="2">
    <source>
        <dbReference type="PROSITE" id="PS50172"/>
    </source>
</evidence>
<protein>
    <submittedName>
        <fullName evidence="3">BRCT domain-containing protein</fullName>
    </submittedName>
</protein>
<feature type="compositionally biased region" description="Basic and acidic residues" evidence="1">
    <location>
        <begin position="81"/>
        <end position="91"/>
    </location>
</feature>
<feature type="compositionally biased region" description="Polar residues" evidence="1">
    <location>
        <begin position="1"/>
        <end position="12"/>
    </location>
</feature>
<dbReference type="SMART" id="SM00292">
    <property type="entry name" value="BRCT"/>
    <property type="match status" value="1"/>
</dbReference>
<sequence length="297" mass="32012">MPSPLSPSSSQEIIAISPPLPPPSTSKASSSKISLDTLDGGTTLPKPALWDPPVELRGKMVRAVRAYDERVDIQSGKQKAGKGETERERKRAVGAGRARQTEIMMNTLGKGVNPITNSDLYSRSDHFVSCATGHQQSNRGGGSSGATTYWEVRNAKMAEQAREKTSELFRGCVFYINGSTGPRLSNLQLQHIITSNGGRFTATQNGSNTHIIANGGLSGSKTQKHINGQGGRGASRRAKVVRVEWVLDSLERGIKLSEARYGMIKDPTQNSLLSAWGSNSNDENHVKEQSPIQGSDQ</sequence>
<dbReference type="InterPro" id="IPR001357">
    <property type="entry name" value="BRCT_dom"/>
</dbReference>
<proteinExistence type="predicted"/>
<feature type="compositionally biased region" description="Low complexity" evidence="1">
    <location>
        <begin position="25"/>
        <end position="35"/>
    </location>
</feature>
<dbReference type="Pfam" id="PF16589">
    <property type="entry name" value="BRCT_2"/>
    <property type="match status" value="1"/>
</dbReference>
<evidence type="ECO:0000313" key="3">
    <source>
        <dbReference type="EMBL" id="ORY28262.1"/>
    </source>
</evidence>
<dbReference type="GO" id="GO:0003887">
    <property type="term" value="F:DNA-directed DNA polymerase activity"/>
    <property type="evidence" value="ECO:0007669"/>
    <property type="project" value="TreeGrafter"/>
</dbReference>
<feature type="domain" description="BRCT" evidence="2">
    <location>
        <begin position="164"/>
        <end position="263"/>
    </location>
</feature>
<feature type="region of interest" description="Disordered" evidence="1">
    <location>
        <begin position="1"/>
        <end position="50"/>
    </location>
</feature>
<organism evidence="3 4">
    <name type="scientific">Naematelia encephala</name>
    <dbReference type="NCBI Taxonomy" id="71784"/>
    <lineage>
        <taxon>Eukaryota</taxon>
        <taxon>Fungi</taxon>
        <taxon>Dikarya</taxon>
        <taxon>Basidiomycota</taxon>
        <taxon>Agaricomycotina</taxon>
        <taxon>Tremellomycetes</taxon>
        <taxon>Tremellales</taxon>
        <taxon>Naemateliaceae</taxon>
        <taxon>Naematelia</taxon>
    </lineage>
</organism>
<dbReference type="EMBL" id="MCFC01000032">
    <property type="protein sequence ID" value="ORY28262.1"/>
    <property type="molecule type" value="Genomic_DNA"/>
</dbReference>
<dbReference type="PANTHER" id="PTHR45990">
    <property type="entry name" value="DNA REPAIR PROTEIN REV1"/>
    <property type="match status" value="1"/>
</dbReference>
<evidence type="ECO:0000313" key="4">
    <source>
        <dbReference type="Proteomes" id="UP000193986"/>
    </source>
</evidence>
<dbReference type="STRING" id="71784.A0A1Y2B0B5"/>
<dbReference type="Gene3D" id="3.40.50.10190">
    <property type="entry name" value="BRCT domain"/>
    <property type="match status" value="1"/>
</dbReference>
<name>A0A1Y2B0B5_9TREE</name>
<gene>
    <name evidence="3" type="ORF">BCR39DRAFT_205392</name>
</gene>